<evidence type="ECO:0000313" key="2">
    <source>
        <dbReference type="EMBL" id="KYQ49908.1"/>
    </source>
</evidence>
<feature type="region of interest" description="Disordered" evidence="1">
    <location>
        <begin position="57"/>
        <end position="77"/>
    </location>
</feature>
<reference evidence="2 3" key="1">
    <citation type="submission" date="2015-09" db="EMBL/GenBank/DDBJ databases">
        <title>Trachymyrmex zeteki WGS genome.</title>
        <authorList>
            <person name="Nygaard S."/>
            <person name="Hu H."/>
            <person name="Boomsma J."/>
            <person name="Zhang G."/>
        </authorList>
    </citation>
    <scope>NUCLEOTIDE SEQUENCE [LARGE SCALE GENOMIC DNA]</scope>
    <source>
        <strain evidence="2">Tzet28-1</strain>
        <tissue evidence="2">Whole body</tissue>
    </source>
</reference>
<feature type="compositionally biased region" description="Basic residues" evidence="1">
    <location>
        <begin position="57"/>
        <end position="69"/>
    </location>
</feature>
<evidence type="ECO:0000256" key="1">
    <source>
        <dbReference type="SAM" id="MobiDB-lite"/>
    </source>
</evidence>
<dbReference type="Proteomes" id="UP000075809">
    <property type="component" value="Unassembled WGS sequence"/>
</dbReference>
<dbReference type="EMBL" id="KQ982851">
    <property type="protein sequence ID" value="KYQ49908.1"/>
    <property type="molecule type" value="Genomic_DNA"/>
</dbReference>
<accession>A0A151WQ29</accession>
<organism evidence="2 3">
    <name type="scientific">Mycetomoellerius zeteki</name>
    <dbReference type="NCBI Taxonomy" id="64791"/>
    <lineage>
        <taxon>Eukaryota</taxon>
        <taxon>Metazoa</taxon>
        <taxon>Ecdysozoa</taxon>
        <taxon>Arthropoda</taxon>
        <taxon>Hexapoda</taxon>
        <taxon>Insecta</taxon>
        <taxon>Pterygota</taxon>
        <taxon>Neoptera</taxon>
        <taxon>Endopterygota</taxon>
        <taxon>Hymenoptera</taxon>
        <taxon>Apocrita</taxon>
        <taxon>Aculeata</taxon>
        <taxon>Formicoidea</taxon>
        <taxon>Formicidae</taxon>
        <taxon>Myrmicinae</taxon>
        <taxon>Mycetomoellerius</taxon>
    </lineage>
</organism>
<protein>
    <submittedName>
        <fullName evidence="2">Uncharacterized protein</fullName>
    </submittedName>
</protein>
<name>A0A151WQ29_9HYME</name>
<evidence type="ECO:0000313" key="3">
    <source>
        <dbReference type="Proteomes" id="UP000075809"/>
    </source>
</evidence>
<gene>
    <name evidence="2" type="ORF">ALC60_11083</name>
</gene>
<dbReference type="AlphaFoldDB" id="A0A151WQ29"/>
<keyword evidence="3" id="KW-1185">Reference proteome</keyword>
<sequence length="114" mass="13413">MDSKESQNDRHDEEWPVSFQTRLQLSPFRGWIVITRLKKTMVDVRFFYRAVHYKAKKGRRPRGRRKRGKAEKGEGDAREFLASMPRPILTRVYSSGCTLHRAQCNGRRYGRVAS</sequence>
<proteinExistence type="predicted"/>